<dbReference type="WBParaSite" id="Hba_03787">
    <property type="protein sequence ID" value="Hba_03787"/>
    <property type="gene ID" value="Hba_03787"/>
</dbReference>
<keyword evidence="2" id="KW-1185">Reference proteome</keyword>
<proteinExistence type="predicted"/>
<feature type="region of interest" description="Disordered" evidence="1">
    <location>
        <begin position="14"/>
        <end position="37"/>
    </location>
</feature>
<reference evidence="3" key="1">
    <citation type="submission" date="2016-11" db="UniProtKB">
        <authorList>
            <consortium name="WormBaseParasite"/>
        </authorList>
    </citation>
    <scope>IDENTIFICATION</scope>
</reference>
<protein>
    <submittedName>
        <fullName evidence="3">Ig-like domain-containing protein</fullName>
    </submittedName>
</protein>
<evidence type="ECO:0000256" key="1">
    <source>
        <dbReference type="SAM" id="MobiDB-lite"/>
    </source>
</evidence>
<feature type="compositionally biased region" description="Polar residues" evidence="1">
    <location>
        <begin position="20"/>
        <end position="37"/>
    </location>
</feature>
<dbReference type="Proteomes" id="UP000095283">
    <property type="component" value="Unplaced"/>
</dbReference>
<accession>A0A1I7WFT9</accession>
<organism evidence="2 3">
    <name type="scientific">Heterorhabditis bacteriophora</name>
    <name type="common">Entomopathogenic nematode worm</name>
    <dbReference type="NCBI Taxonomy" id="37862"/>
    <lineage>
        <taxon>Eukaryota</taxon>
        <taxon>Metazoa</taxon>
        <taxon>Ecdysozoa</taxon>
        <taxon>Nematoda</taxon>
        <taxon>Chromadorea</taxon>
        <taxon>Rhabditida</taxon>
        <taxon>Rhabditina</taxon>
        <taxon>Rhabditomorpha</taxon>
        <taxon>Strongyloidea</taxon>
        <taxon>Heterorhabditidae</taxon>
        <taxon>Heterorhabditis</taxon>
    </lineage>
</organism>
<dbReference type="AlphaFoldDB" id="A0A1I7WFT9"/>
<sequence>MRQCPLFSKKSKYYRKDRPNNSSINRRQPSINCQGHSQRNESLSRILTVCRVNSTTFDRIQIKWISSQEETLPFLFIALQSQFEWIRYFALMECLHMNKRLNNFLITFTRISKQPQIFVDFCFQIFLQDNFSLFIKTYLLMINNSGIRTILNNYKSTFITFQYLFL</sequence>
<evidence type="ECO:0000313" key="2">
    <source>
        <dbReference type="Proteomes" id="UP000095283"/>
    </source>
</evidence>
<name>A0A1I7WFT9_HETBA</name>
<evidence type="ECO:0000313" key="3">
    <source>
        <dbReference type="WBParaSite" id="Hba_03787"/>
    </source>
</evidence>